<evidence type="ECO:0000256" key="3">
    <source>
        <dbReference type="SAM" id="SignalP"/>
    </source>
</evidence>
<protein>
    <submittedName>
        <fullName evidence="4">Uncharacterized protein</fullName>
    </submittedName>
</protein>
<feature type="transmembrane region" description="Helical" evidence="2">
    <location>
        <begin position="303"/>
        <end position="324"/>
    </location>
</feature>
<sequence>MHCTQRNTVTFRNQHIRILPSFALALALTLGGPSSAFAEPPSSTGPTGPAEKTVEEKALEQQISDQEQIAHGHVAIDQGHVDIGPKFVDGQWKLMIHDDHDAEPVWRSPEDVVLKSGDAALLPKPEDAAYDFVQANPGDEVYVVPQTEKSGVVWPGWNTQDPETERRLGTGATLSMEGVEGPGQFSLYLENGNFAGPQVLWNSADDAGQDIWVPKNSHTHANWVFTRPGVYFVTVRAHTKLADGTEVSDTQRLQFAVGDSTDVESVFARAKALGEPKPASQADASSGASAGPSSGADKGTDTATMIMVGAGSVILLGGGIAFWVSARGRRAKEAASVEERRP</sequence>
<proteinExistence type="predicted"/>
<name>A0A7K1LJ82_9MICC</name>
<feature type="signal peptide" evidence="3">
    <location>
        <begin position="1"/>
        <end position="38"/>
    </location>
</feature>
<evidence type="ECO:0000313" key="5">
    <source>
        <dbReference type="Proteomes" id="UP000462152"/>
    </source>
</evidence>
<evidence type="ECO:0000313" key="4">
    <source>
        <dbReference type="EMBL" id="MUN55251.1"/>
    </source>
</evidence>
<feature type="compositionally biased region" description="Low complexity" evidence="1">
    <location>
        <begin position="278"/>
        <end position="297"/>
    </location>
</feature>
<dbReference type="Proteomes" id="UP000462152">
    <property type="component" value="Unassembled WGS sequence"/>
</dbReference>
<gene>
    <name evidence="4" type="ORF">GMA10_08530</name>
</gene>
<dbReference type="InterPro" id="IPR022435">
    <property type="entry name" value="Surface-anchored_actinobac"/>
</dbReference>
<keyword evidence="5" id="KW-1185">Reference proteome</keyword>
<keyword evidence="2" id="KW-0472">Membrane</keyword>
<organism evidence="4 5">
    <name type="scientific">Rothia koreensis</name>
    <dbReference type="NCBI Taxonomy" id="592378"/>
    <lineage>
        <taxon>Bacteria</taxon>
        <taxon>Bacillati</taxon>
        <taxon>Actinomycetota</taxon>
        <taxon>Actinomycetes</taxon>
        <taxon>Micrococcales</taxon>
        <taxon>Micrococcaceae</taxon>
        <taxon>Rothia</taxon>
    </lineage>
</organism>
<comment type="caution">
    <text evidence="4">The sequence shown here is derived from an EMBL/GenBank/DDBJ whole genome shotgun (WGS) entry which is preliminary data.</text>
</comment>
<dbReference type="EMBL" id="WOGT01000004">
    <property type="protein sequence ID" value="MUN55251.1"/>
    <property type="molecule type" value="Genomic_DNA"/>
</dbReference>
<feature type="region of interest" description="Disordered" evidence="1">
    <location>
        <begin position="272"/>
        <end position="298"/>
    </location>
</feature>
<dbReference type="NCBIfam" id="TIGR03769">
    <property type="entry name" value="P_ac_wall_RPT"/>
    <property type="match status" value="1"/>
</dbReference>
<keyword evidence="2" id="KW-0812">Transmembrane</keyword>
<accession>A0A7K1LJ82</accession>
<dbReference type="AlphaFoldDB" id="A0A7K1LJ82"/>
<reference evidence="4 5" key="1">
    <citation type="submission" date="2019-12" db="EMBL/GenBank/DDBJ databases">
        <authorList>
            <person name="Li J."/>
            <person name="Shi Y."/>
            <person name="Xu G."/>
            <person name="Xiao D."/>
            <person name="Ran X."/>
        </authorList>
    </citation>
    <scope>NUCLEOTIDE SEQUENCE [LARGE SCALE GENOMIC DNA]</scope>
    <source>
        <strain evidence="4 5">JCM 15915</strain>
    </source>
</reference>
<keyword evidence="2" id="KW-1133">Transmembrane helix</keyword>
<feature type="chain" id="PRO_5029756752" evidence="3">
    <location>
        <begin position="39"/>
        <end position="342"/>
    </location>
</feature>
<keyword evidence="3" id="KW-0732">Signal</keyword>
<dbReference type="NCBIfam" id="NF038134">
    <property type="entry name" value="choice_anch_M"/>
    <property type="match status" value="1"/>
</dbReference>
<evidence type="ECO:0000256" key="1">
    <source>
        <dbReference type="SAM" id="MobiDB-lite"/>
    </source>
</evidence>
<evidence type="ECO:0000256" key="2">
    <source>
        <dbReference type="SAM" id="Phobius"/>
    </source>
</evidence>